<gene>
    <name evidence="2" type="ORF">HJ01_00874</name>
</gene>
<dbReference type="Proteomes" id="UP000005566">
    <property type="component" value="Unassembled WGS sequence"/>
</dbReference>
<sequence>MERKLKIQIWSDIMCPFCYIGKRRIETALKQFDHADDFEIEWNSFQLYANPILLKNEQMSEHLAKKYQQTMQWAHEKIDSITQNAKKTGLNLELQKVTMENSFNAHRLLFLAKKNQLSNELQELLFKANLSDGKNINDQSILTSIGLQSGLTIYDIEYVLHTNVYTEQVNQEIQMASNIGIKTVPFFVFDNKYAIAGAQHVATFISTLEKVWMEGKIKA</sequence>
<reference evidence="2 3" key="1">
    <citation type="journal article" date="2014" name="Acta Crystallogr. D">
        <title>Structure-based characterization and antifreeze properties of a hyperactive ice-binding protein from the Antarctic bacterium Flavobacterium frigoris PS1.</title>
        <authorList>
            <person name="Do H."/>
            <person name="Kim S.J."/>
            <person name="Kim H.J."/>
            <person name="Lee J.H."/>
        </authorList>
    </citation>
    <scope>NUCLEOTIDE SEQUENCE [LARGE SCALE GENOMIC DNA]</scope>
    <source>
        <strain evidence="2 3">PS1</strain>
    </source>
</reference>
<accession>H7FNX6</accession>
<dbReference type="STRING" id="1086011.HJ01_00874"/>
<dbReference type="PANTHER" id="PTHR13887:SF41">
    <property type="entry name" value="THIOREDOXIN SUPERFAMILY PROTEIN"/>
    <property type="match status" value="1"/>
</dbReference>
<keyword evidence="2" id="KW-0413">Isomerase</keyword>
<dbReference type="GO" id="GO:0016853">
    <property type="term" value="F:isomerase activity"/>
    <property type="evidence" value="ECO:0007669"/>
    <property type="project" value="UniProtKB-KW"/>
</dbReference>
<organism evidence="2 3">
    <name type="scientific">Flavobacterium frigoris (strain PS1)</name>
    <dbReference type="NCBI Taxonomy" id="1086011"/>
    <lineage>
        <taxon>Bacteria</taxon>
        <taxon>Pseudomonadati</taxon>
        <taxon>Bacteroidota</taxon>
        <taxon>Flavobacteriia</taxon>
        <taxon>Flavobacteriales</taxon>
        <taxon>Flavobacteriaceae</taxon>
        <taxon>Flavobacterium</taxon>
    </lineage>
</organism>
<dbReference type="CDD" id="cd03024">
    <property type="entry name" value="DsbA_FrnE"/>
    <property type="match status" value="1"/>
</dbReference>
<dbReference type="EMBL" id="AHKF01000011">
    <property type="protein sequence ID" value="EIA09777.1"/>
    <property type="molecule type" value="Genomic_DNA"/>
</dbReference>
<dbReference type="SUPFAM" id="SSF52833">
    <property type="entry name" value="Thioredoxin-like"/>
    <property type="match status" value="1"/>
</dbReference>
<dbReference type="Gene3D" id="3.40.30.10">
    <property type="entry name" value="Glutaredoxin"/>
    <property type="match status" value="1"/>
</dbReference>
<dbReference type="OrthoDB" id="9799122at2"/>
<feature type="domain" description="DSBA-like thioredoxin" evidence="1">
    <location>
        <begin position="7"/>
        <end position="208"/>
    </location>
</feature>
<dbReference type="PATRIC" id="fig|1086011.3.peg.860"/>
<protein>
    <submittedName>
        <fullName evidence="2">2-hydroxychromene-2-carboxylate isomerase</fullName>
    </submittedName>
</protein>
<dbReference type="AlphaFoldDB" id="H7FNX6"/>
<dbReference type="GO" id="GO:0016491">
    <property type="term" value="F:oxidoreductase activity"/>
    <property type="evidence" value="ECO:0007669"/>
    <property type="project" value="InterPro"/>
</dbReference>
<evidence type="ECO:0000313" key="3">
    <source>
        <dbReference type="Proteomes" id="UP000005566"/>
    </source>
</evidence>
<dbReference type="eggNOG" id="COG2761">
    <property type="taxonomic scope" value="Bacteria"/>
</dbReference>
<dbReference type="PANTHER" id="PTHR13887">
    <property type="entry name" value="GLUTATHIONE S-TRANSFERASE KAPPA"/>
    <property type="match status" value="1"/>
</dbReference>
<evidence type="ECO:0000259" key="1">
    <source>
        <dbReference type="Pfam" id="PF01323"/>
    </source>
</evidence>
<dbReference type="RefSeq" id="WP_007137051.1">
    <property type="nucleotide sequence ID" value="NZ_AHKF01000011.1"/>
</dbReference>
<evidence type="ECO:0000313" key="2">
    <source>
        <dbReference type="EMBL" id="EIA09777.1"/>
    </source>
</evidence>
<keyword evidence="3" id="KW-1185">Reference proteome</keyword>
<proteinExistence type="predicted"/>
<dbReference type="InterPro" id="IPR036249">
    <property type="entry name" value="Thioredoxin-like_sf"/>
</dbReference>
<dbReference type="InterPro" id="IPR001853">
    <property type="entry name" value="DSBA-like_thioredoxin_dom"/>
</dbReference>
<comment type="caution">
    <text evidence="2">The sequence shown here is derived from an EMBL/GenBank/DDBJ whole genome shotgun (WGS) entry which is preliminary data.</text>
</comment>
<dbReference type="Pfam" id="PF01323">
    <property type="entry name" value="DSBA"/>
    <property type="match status" value="1"/>
</dbReference>
<name>H7FNX6_FLAFP</name>